<feature type="non-terminal residue" evidence="2">
    <location>
        <position position="1"/>
    </location>
</feature>
<accession>A0A9Q4A2W4</accession>
<evidence type="ECO:0000313" key="3">
    <source>
        <dbReference type="Proteomes" id="UP000814010"/>
    </source>
</evidence>
<evidence type="ECO:0000313" key="2">
    <source>
        <dbReference type="EMBL" id="MCF5629224.1"/>
    </source>
</evidence>
<dbReference type="EMBL" id="WKAE01000057">
    <property type="protein sequence ID" value="MCF5629224.1"/>
    <property type="molecule type" value="Genomic_DNA"/>
</dbReference>
<gene>
    <name evidence="2" type="ORF">GIV53_07840</name>
</gene>
<dbReference type="Proteomes" id="UP000814010">
    <property type="component" value="Unassembled WGS sequence"/>
</dbReference>
<reference evidence="2" key="1">
    <citation type="submission" date="2019-11" db="EMBL/GenBank/DDBJ databases">
        <title>Epiphytic Pseudomonas syringae from cherry orchards.</title>
        <authorList>
            <person name="Hulin M.T."/>
        </authorList>
    </citation>
    <scope>NUCLEOTIDE SEQUENCE</scope>
    <source>
        <strain evidence="2">PA-2-5E</strain>
    </source>
</reference>
<dbReference type="RefSeq" id="WP_236452556.1">
    <property type="nucleotide sequence ID" value="NZ_WKAE01000057.1"/>
</dbReference>
<feature type="region of interest" description="Disordered" evidence="1">
    <location>
        <begin position="1"/>
        <end position="35"/>
    </location>
</feature>
<proteinExistence type="predicted"/>
<sequence>DKTWRKGKIPEPLSRARAHPQWSTLNPHPRPNQGERQEAIDELADVVLQD</sequence>
<name>A0A9Q4A2W4_PSESX</name>
<dbReference type="AlphaFoldDB" id="A0A9Q4A2W4"/>
<comment type="caution">
    <text evidence="2">The sequence shown here is derived from an EMBL/GenBank/DDBJ whole genome shotgun (WGS) entry which is preliminary data.</text>
</comment>
<protein>
    <submittedName>
        <fullName evidence="2">DUF3482 domain-containing protein</fullName>
    </submittedName>
</protein>
<organism evidence="2 3">
    <name type="scientific">Pseudomonas syringae</name>
    <dbReference type="NCBI Taxonomy" id="317"/>
    <lineage>
        <taxon>Bacteria</taxon>
        <taxon>Pseudomonadati</taxon>
        <taxon>Pseudomonadota</taxon>
        <taxon>Gammaproteobacteria</taxon>
        <taxon>Pseudomonadales</taxon>
        <taxon>Pseudomonadaceae</taxon>
        <taxon>Pseudomonas</taxon>
    </lineage>
</organism>
<evidence type="ECO:0000256" key="1">
    <source>
        <dbReference type="SAM" id="MobiDB-lite"/>
    </source>
</evidence>